<sequence>MKRLIAPALLVLAAAPLSACGGDGDDALAERAEEQGEAQAEAAVANGANEAVADQIEDNAEARADAIDESDVDTDDLSEAQQNALVNGN</sequence>
<evidence type="ECO:0000256" key="1">
    <source>
        <dbReference type="SAM" id="MobiDB-lite"/>
    </source>
</evidence>
<comment type="caution">
    <text evidence="3">The sequence shown here is derived from an EMBL/GenBank/DDBJ whole genome shotgun (WGS) entry which is preliminary data.</text>
</comment>
<keyword evidence="2" id="KW-0732">Signal</keyword>
<evidence type="ECO:0008006" key="5">
    <source>
        <dbReference type="Google" id="ProtNLM"/>
    </source>
</evidence>
<gene>
    <name evidence="3" type="ORF">COC42_12475</name>
</gene>
<feature type="compositionally biased region" description="Acidic residues" evidence="1">
    <location>
        <begin position="67"/>
        <end position="78"/>
    </location>
</feature>
<organism evidence="3 4">
    <name type="scientific">Sphingomonas spermidinifaciens</name>
    <dbReference type="NCBI Taxonomy" id="1141889"/>
    <lineage>
        <taxon>Bacteria</taxon>
        <taxon>Pseudomonadati</taxon>
        <taxon>Pseudomonadota</taxon>
        <taxon>Alphaproteobacteria</taxon>
        <taxon>Sphingomonadales</taxon>
        <taxon>Sphingomonadaceae</taxon>
        <taxon>Sphingomonas</taxon>
    </lineage>
</organism>
<feature type="region of interest" description="Disordered" evidence="1">
    <location>
        <begin position="22"/>
        <end position="46"/>
    </location>
</feature>
<proteinExistence type="predicted"/>
<keyword evidence="4" id="KW-1185">Reference proteome</keyword>
<feature type="compositionally biased region" description="Low complexity" evidence="1">
    <location>
        <begin position="37"/>
        <end position="46"/>
    </location>
</feature>
<name>A0A2A4B2F3_9SPHN</name>
<dbReference type="EMBL" id="NWMW01000002">
    <property type="protein sequence ID" value="PCD02260.1"/>
    <property type="molecule type" value="Genomic_DNA"/>
</dbReference>
<feature type="signal peptide" evidence="2">
    <location>
        <begin position="1"/>
        <end position="19"/>
    </location>
</feature>
<evidence type="ECO:0000256" key="2">
    <source>
        <dbReference type="SAM" id="SignalP"/>
    </source>
</evidence>
<reference evidence="3 4" key="1">
    <citation type="submission" date="2017-09" db="EMBL/GenBank/DDBJ databases">
        <title>Sphingomonas spermidinifaciens 9NM-10, whole genome shotgun sequence.</title>
        <authorList>
            <person name="Feng G."/>
            <person name="Zhu H."/>
        </authorList>
    </citation>
    <scope>NUCLEOTIDE SEQUENCE [LARGE SCALE GENOMIC DNA]</scope>
    <source>
        <strain evidence="3 4">9NM-10</strain>
    </source>
</reference>
<feature type="region of interest" description="Disordered" evidence="1">
    <location>
        <begin position="66"/>
        <end position="89"/>
    </location>
</feature>
<dbReference type="RefSeq" id="WP_096343639.1">
    <property type="nucleotide sequence ID" value="NZ_NWMW01000002.1"/>
</dbReference>
<feature type="chain" id="PRO_5012042595" description="Secreted protein" evidence="2">
    <location>
        <begin position="20"/>
        <end position="89"/>
    </location>
</feature>
<protein>
    <recommendedName>
        <fullName evidence="5">Secreted protein</fullName>
    </recommendedName>
</protein>
<evidence type="ECO:0000313" key="3">
    <source>
        <dbReference type="EMBL" id="PCD02260.1"/>
    </source>
</evidence>
<feature type="compositionally biased region" description="Polar residues" evidence="1">
    <location>
        <begin position="79"/>
        <end position="89"/>
    </location>
</feature>
<dbReference type="Proteomes" id="UP000218366">
    <property type="component" value="Unassembled WGS sequence"/>
</dbReference>
<accession>A0A2A4B2F3</accession>
<evidence type="ECO:0000313" key="4">
    <source>
        <dbReference type="Proteomes" id="UP000218366"/>
    </source>
</evidence>
<dbReference type="AlphaFoldDB" id="A0A2A4B2F3"/>